<dbReference type="AlphaFoldDB" id="A0A7S0BPB9"/>
<organism evidence="4">
    <name type="scientific">Rhodosorus marinus</name>
    <dbReference type="NCBI Taxonomy" id="101924"/>
    <lineage>
        <taxon>Eukaryota</taxon>
        <taxon>Rhodophyta</taxon>
        <taxon>Stylonematophyceae</taxon>
        <taxon>Stylonematales</taxon>
        <taxon>Stylonemataceae</taxon>
        <taxon>Rhodosorus</taxon>
    </lineage>
</organism>
<dbReference type="SMART" id="SM00054">
    <property type="entry name" value="EFh"/>
    <property type="match status" value="2"/>
</dbReference>
<accession>A0A7S0BPB9</accession>
<dbReference type="Pfam" id="PF13499">
    <property type="entry name" value="EF-hand_7"/>
    <property type="match status" value="1"/>
</dbReference>
<dbReference type="GO" id="GO:0005509">
    <property type="term" value="F:calcium ion binding"/>
    <property type="evidence" value="ECO:0007669"/>
    <property type="project" value="InterPro"/>
</dbReference>
<dbReference type="SUPFAM" id="SSF47473">
    <property type="entry name" value="EF-hand"/>
    <property type="match status" value="1"/>
</dbReference>
<evidence type="ECO:0000256" key="1">
    <source>
        <dbReference type="ARBA" id="ARBA00022837"/>
    </source>
</evidence>
<feature type="domain" description="EF-hand" evidence="3">
    <location>
        <begin position="180"/>
        <end position="215"/>
    </location>
</feature>
<protein>
    <recommendedName>
        <fullName evidence="3">EF-hand domain-containing protein</fullName>
    </recommendedName>
</protein>
<dbReference type="PROSITE" id="PS00018">
    <property type="entry name" value="EF_HAND_1"/>
    <property type="match status" value="1"/>
</dbReference>
<gene>
    <name evidence="4" type="ORF">RMAR0315_LOCUS9738</name>
</gene>
<evidence type="ECO:0000313" key="4">
    <source>
        <dbReference type="EMBL" id="CAD8399745.1"/>
    </source>
</evidence>
<dbReference type="InterPro" id="IPR011992">
    <property type="entry name" value="EF-hand-dom_pair"/>
</dbReference>
<feature type="region of interest" description="Disordered" evidence="2">
    <location>
        <begin position="1"/>
        <end position="39"/>
    </location>
</feature>
<evidence type="ECO:0000259" key="3">
    <source>
        <dbReference type="PROSITE" id="PS50222"/>
    </source>
</evidence>
<feature type="compositionally biased region" description="Polar residues" evidence="2">
    <location>
        <begin position="1"/>
        <end position="12"/>
    </location>
</feature>
<evidence type="ECO:0000256" key="2">
    <source>
        <dbReference type="SAM" id="MobiDB-lite"/>
    </source>
</evidence>
<dbReference type="PROSITE" id="PS50222">
    <property type="entry name" value="EF_HAND_2"/>
    <property type="match status" value="2"/>
</dbReference>
<feature type="domain" description="EF-hand" evidence="3">
    <location>
        <begin position="143"/>
        <end position="178"/>
    </location>
</feature>
<proteinExistence type="predicted"/>
<reference evidence="4" key="1">
    <citation type="submission" date="2021-01" db="EMBL/GenBank/DDBJ databases">
        <authorList>
            <person name="Corre E."/>
            <person name="Pelletier E."/>
            <person name="Niang G."/>
            <person name="Scheremetjew M."/>
            <person name="Finn R."/>
            <person name="Kale V."/>
            <person name="Holt S."/>
            <person name="Cochrane G."/>
            <person name="Meng A."/>
            <person name="Brown T."/>
            <person name="Cohen L."/>
        </authorList>
    </citation>
    <scope>NUCLEOTIDE SEQUENCE</scope>
    <source>
        <strain evidence="4">UTEX LB 2760</strain>
    </source>
</reference>
<dbReference type="InterPro" id="IPR002048">
    <property type="entry name" value="EF_hand_dom"/>
</dbReference>
<dbReference type="CDD" id="cd00051">
    <property type="entry name" value="EFh"/>
    <property type="match status" value="1"/>
</dbReference>
<name>A0A7S0BPB9_9RHOD</name>
<feature type="compositionally biased region" description="Polar residues" evidence="2">
    <location>
        <begin position="23"/>
        <end position="34"/>
    </location>
</feature>
<dbReference type="InterPro" id="IPR018247">
    <property type="entry name" value="EF_Hand_1_Ca_BS"/>
</dbReference>
<dbReference type="Gene3D" id="1.10.238.10">
    <property type="entry name" value="EF-hand"/>
    <property type="match status" value="1"/>
</dbReference>
<sequence>MKSFRKWTSSEDASAKEKRRGQVSMQSFGPSRSSAGAREIDRDGLERLWDSESKSKEELLAAASRNFSPSFLKLAERKFYVYAYPSASRDTYVLDTRDLPDLLRDLKQPEWFIKVLQEEIREARRKLITFTDLLVVVNYKGKLPDEELYEAFQTVDTDQTGTLSKEELRRVLCDRGKYPLSEKEFQAVFNLMDNNQSDGVSLHEFIQMWKVGRRGKQL</sequence>
<dbReference type="EMBL" id="HBEK01017837">
    <property type="protein sequence ID" value="CAD8399745.1"/>
    <property type="molecule type" value="Transcribed_RNA"/>
</dbReference>
<keyword evidence="1" id="KW-0106">Calcium</keyword>